<keyword evidence="11 20" id="KW-0808">Transferase</keyword>
<dbReference type="GO" id="GO:0043752">
    <property type="term" value="F:adenosylcobinamide kinase activity"/>
    <property type="evidence" value="ECO:0007669"/>
    <property type="project" value="UniProtKB-EC"/>
</dbReference>
<evidence type="ECO:0000256" key="13">
    <source>
        <dbReference type="ARBA" id="ARBA00022777"/>
    </source>
</evidence>
<dbReference type="EMBL" id="FNWV01000006">
    <property type="protein sequence ID" value="SEH66457.1"/>
    <property type="molecule type" value="Genomic_DNA"/>
</dbReference>
<evidence type="ECO:0000256" key="3">
    <source>
        <dbReference type="ARBA" id="ARBA00001522"/>
    </source>
</evidence>
<evidence type="ECO:0000256" key="1">
    <source>
        <dbReference type="ARBA" id="ARBA00000312"/>
    </source>
</evidence>
<keyword evidence="20" id="KW-0548">Nucleotidyltransferase</keyword>
<dbReference type="InterPro" id="IPR027417">
    <property type="entry name" value="P-loop_NTPase"/>
</dbReference>
<evidence type="ECO:0000313" key="20">
    <source>
        <dbReference type="EMBL" id="SEH66457.1"/>
    </source>
</evidence>
<accession>A0A1H6JVR3</accession>
<organism evidence="20 21">
    <name type="scientific">Ruminococcus flavefaciens</name>
    <dbReference type="NCBI Taxonomy" id="1265"/>
    <lineage>
        <taxon>Bacteria</taxon>
        <taxon>Bacillati</taxon>
        <taxon>Bacillota</taxon>
        <taxon>Clostridia</taxon>
        <taxon>Eubacteriales</taxon>
        <taxon>Oscillospiraceae</taxon>
        <taxon>Ruminococcus</taxon>
    </lineage>
</organism>
<dbReference type="PANTHER" id="PTHR34848">
    <property type="match status" value="1"/>
</dbReference>
<dbReference type="EC" id="2.7.1.156" evidence="8"/>
<protein>
    <recommendedName>
        <fullName evidence="16">Adenosylcobinamide kinase</fullName>
        <ecNumber evidence="8">2.7.1.156</ecNumber>
        <ecNumber evidence="9">2.7.7.62</ecNumber>
    </recommendedName>
    <alternativeName>
        <fullName evidence="17">Adenosylcobinamide-phosphate guanylyltransferase</fullName>
    </alternativeName>
</protein>
<dbReference type="GO" id="GO:0005525">
    <property type="term" value="F:GTP binding"/>
    <property type="evidence" value="ECO:0007669"/>
    <property type="project" value="UniProtKB-KW"/>
</dbReference>
<dbReference type="EC" id="2.7.7.62" evidence="9"/>
<dbReference type="Proteomes" id="UP000183190">
    <property type="component" value="Unassembled WGS sequence"/>
</dbReference>
<keyword evidence="13 20" id="KW-0418">Kinase</keyword>
<comment type="catalytic activity">
    <reaction evidence="1">
        <text>adenosylcob(III)inamide + ATP = adenosylcob(III)inamide phosphate + ADP + H(+)</text>
        <dbReference type="Rhea" id="RHEA:15769"/>
        <dbReference type="ChEBI" id="CHEBI:2480"/>
        <dbReference type="ChEBI" id="CHEBI:15378"/>
        <dbReference type="ChEBI" id="CHEBI:30616"/>
        <dbReference type="ChEBI" id="CHEBI:58502"/>
        <dbReference type="ChEBI" id="CHEBI:456216"/>
        <dbReference type="EC" id="2.7.1.156"/>
    </reaction>
</comment>
<evidence type="ECO:0000256" key="4">
    <source>
        <dbReference type="ARBA" id="ARBA00003889"/>
    </source>
</evidence>
<comment type="function">
    <text evidence="4">Catalyzes ATP-dependent phosphorylation of adenosylcobinamide and addition of GMP to adenosylcobinamide phosphate.</text>
</comment>
<evidence type="ECO:0000256" key="18">
    <source>
        <dbReference type="PIRSR" id="PIRSR006135-1"/>
    </source>
</evidence>
<evidence type="ECO:0000256" key="7">
    <source>
        <dbReference type="ARBA" id="ARBA00007490"/>
    </source>
</evidence>
<dbReference type="Gene3D" id="3.40.50.300">
    <property type="entry name" value="P-loop containing nucleotide triphosphate hydrolases"/>
    <property type="match status" value="1"/>
</dbReference>
<feature type="binding site" evidence="19">
    <location>
        <begin position="7"/>
        <end position="14"/>
    </location>
    <ligand>
        <name>GTP</name>
        <dbReference type="ChEBI" id="CHEBI:37565"/>
    </ligand>
</feature>
<dbReference type="GO" id="GO:0009236">
    <property type="term" value="P:cobalamin biosynthetic process"/>
    <property type="evidence" value="ECO:0007669"/>
    <property type="project" value="UniProtKB-UniPathway"/>
</dbReference>
<dbReference type="GO" id="GO:0008820">
    <property type="term" value="F:cobinamide phosphate guanylyltransferase activity"/>
    <property type="evidence" value="ECO:0007669"/>
    <property type="project" value="UniProtKB-EC"/>
</dbReference>
<evidence type="ECO:0000256" key="12">
    <source>
        <dbReference type="ARBA" id="ARBA00022741"/>
    </source>
</evidence>
<evidence type="ECO:0000256" key="2">
    <source>
        <dbReference type="ARBA" id="ARBA00000711"/>
    </source>
</evidence>
<keyword evidence="15 19" id="KW-0342">GTP-binding</keyword>
<dbReference type="RefSeq" id="WP_074717018.1">
    <property type="nucleotide sequence ID" value="NZ_FNWV01000006.1"/>
</dbReference>
<evidence type="ECO:0000256" key="11">
    <source>
        <dbReference type="ARBA" id="ARBA00022679"/>
    </source>
</evidence>
<comment type="pathway">
    <text evidence="5">Cofactor biosynthesis; adenosylcobalamin biosynthesis; adenosylcobalamin from cob(II)yrinate a,c-diamide: step 6/7.</text>
</comment>
<evidence type="ECO:0000256" key="19">
    <source>
        <dbReference type="PIRSR" id="PIRSR006135-2"/>
    </source>
</evidence>
<comment type="pathway">
    <text evidence="6">Cofactor biosynthesis; adenosylcobalamin biosynthesis; adenosylcobalamin from cob(II)yrinate a,c-diamide: step 5/7.</text>
</comment>
<evidence type="ECO:0000256" key="5">
    <source>
        <dbReference type="ARBA" id="ARBA00004692"/>
    </source>
</evidence>
<comment type="catalytic activity">
    <reaction evidence="3">
        <text>adenosylcob(III)inamide + GTP = adenosylcob(III)inamide phosphate + GDP + H(+)</text>
        <dbReference type="Rhea" id="RHEA:15765"/>
        <dbReference type="ChEBI" id="CHEBI:2480"/>
        <dbReference type="ChEBI" id="CHEBI:15378"/>
        <dbReference type="ChEBI" id="CHEBI:37565"/>
        <dbReference type="ChEBI" id="CHEBI:58189"/>
        <dbReference type="ChEBI" id="CHEBI:58502"/>
        <dbReference type="EC" id="2.7.1.156"/>
    </reaction>
</comment>
<dbReference type="PANTHER" id="PTHR34848:SF1">
    <property type="entry name" value="BIFUNCTIONAL ADENOSYLCOBALAMIN BIOSYNTHESIS PROTEIN COBU"/>
    <property type="match status" value="1"/>
</dbReference>
<feature type="binding site" evidence="19">
    <location>
        <begin position="49"/>
        <end position="52"/>
    </location>
    <ligand>
        <name>GTP</name>
        <dbReference type="ChEBI" id="CHEBI:37565"/>
    </ligand>
</feature>
<feature type="binding site" evidence="19">
    <location>
        <position position="80"/>
    </location>
    <ligand>
        <name>GTP</name>
        <dbReference type="ChEBI" id="CHEBI:37565"/>
    </ligand>
</feature>
<comment type="similarity">
    <text evidence="7">Belongs to the CobU/CobP family.</text>
</comment>
<comment type="catalytic activity">
    <reaction evidence="2">
        <text>adenosylcob(III)inamide phosphate + GTP + H(+) = adenosylcob(III)inamide-GDP + diphosphate</text>
        <dbReference type="Rhea" id="RHEA:22712"/>
        <dbReference type="ChEBI" id="CHEBI:15378"/>
        <dbReference type="ChEBI" id="CHEBI:33019"/>
        <dbReference type="ChEBI" id="CHEBI:37565"/>
        <dbReference type="ChEBI" id="CHEBI:58502"/>
        <dbReference type="ChEBI" id="CHEBI:60487"/>
        <dbReference type="EC" id="2.7.7.62"/>
    </reaction>
</comment>
<reference evidence="20 21" key="1">
    <citation type="submission" date="2016-10" db="EMBL/GenBank/DDBJ databases">
        <authorList>
            <person name="de Groot N.N."/>
        </authorList>
    </citation>
    <scope>NUCLEOTIDE SEQUENCE [LARGE SCALE GENOMIC DNA]</scope>
    <source>
        <strain evidence="20 21">YAD2003</strain>
    </source>
</reference>
<feature type="active site" description="GMP-histidine intermediate" evidence="18">
    <location>
        <position position="48"/>
    </location>
</feature>
<keyword evidence="14" id="KW-0067">ATP-binding</keyword>
<dbReference type="SUPFAM" id="SSF52540">
    <property type="entry name" value="P-loop containing nucleoside triphosphate hydrolases"/>
    <property type="match status" value="1"/>
</dbReference>
<evidence type="ECO:0000256" key="17">
    <source>
        <dbReference type="ARBA" id="ARBA00030571"/>
    </source>
</evidence>
<dbReference type="AlphaFoldDB" id="A0A1H6JVR3"/>
<dbReference type="OrthoDB" id="9799422at2"/>
<evidence type="ECO:0000256" key="9">
    <source>
        <dbReference type="ARBA" id="ARBA00012523"/>
    </source>
</evidence>
<evidence type="ECO:0000256" key="16">
    <source>
        <dbReference type="ARBA" id="ARBA00029570"/>
    </source>
</evidence>
<dbReference type="Pfam" id="PF02283">
    <property type="entry name" value="CobU"/>
    <property type="match status" value="1"/>
</dbReference>
<sequence>MITLVTGGSKCGKSSYAEKVLNFFDGEKYYIATMSPVGSDAAEIISRHKKMREGKGYITVECQRDICNADVSENSGVLIECLGNLCANEMFVGSDIFKPADKIVSDIRALSERVSELIIVTNEVGCDGVEYSAETLLYISQLAEINRKIAEFSDNVIECVYGIPVPRKGAVIC</sequence>
<keyword evidence="12 19" id="KW-0547">Nucleotide-binding</keyword>
<evidence type="ECO:0000256" key="10">
    <source>
        <dbReference type="ARBA" id="ARBA00022573"/>
    </source>
</evidence>
<evidence type="ECO:0000313" key="21">
    <source>
        <dbReference type="Proteomes" id="UP000183190"/>
    </source>
</evidence>
<evidence type="ECO:0000256" key="14">
    <source>
        <dbReference type="ARBA" id="ARBA00022840"/>
    </source>
</evidence>
<evidence type="ECO:0000256" key="15">
    <source>
        <dbReference type="ARBA" id="ARBA00023134"/>
    </source>
</evidence>
<proteinExistence type="inferred from homology"/>
<name>A0A1H6JVR3_RUMFL</name>
<gene>
    <name evidence="20" type="ORF">SAMN02910265_02038</name>
</gene>
<keyword evidence="10" id="KW-0169">Cobalamin biosynthesis</keyword>
<dbReference type="UniPathway" id="UPA00148">
    <property type="reaction ID" value="UER00236"/>
</dbReference>
<dbReference type="CDD" id="cd00544">
    <property type="entry name" value="CobU"/>
    <property type="match status" value="1"/>
</dbReference>
<dbReference type="PIRSF" id="PIRSF006135">
    <property type="entry name" value="CobU"/>
    <property type="match status" value="1"/>
</dbReference>
<dbReference type="GO" id="GO:0005524">
    <property type="term" value="F:ATP binding"/>
    <property type="evidence" value="ECO:0007669"/>
    <property type="project" value="UniProtKB-KW"/>
</dbReference>
<evidence type="ECO:0000256" key="8">
    <source>
        <dbReference type="ARBA" id="ARBA00012016"/>
    </source>
</evidence>
<dbReference type="InterPro" id="IPR003203">
    <property type="entry name" value="CobU/CobP"/>
</dbReference>
<feature type="binding site" evidence="19">
    <location>
        <position position="61"/>
    </location>
    <ligand>
        <name>GTP</name>
        <dbReference type="ChEBI" id="CHEBI:37565"/>
    </ligand>
</feature>
<evidence type="ECO:0000256" key="6">
    <source>
        <dbReference type="ARBA" id="ARBA00005159"/>
    </source>
</evidence>